<dbReference type="GO" id="GO:0008270">
    <property type="term" value="F:zinc ion binding"/>
    <property type="evidence" value="ECO:0007669"/>
    <property type="project" value="UniProtKB-KW"/>
</dbReference>
<dbReference type="GO" id="GO:0010571">
    <property type="term" value="P:positive regulation of nuclear cell cycle DNA replication"/>
    <property type="evidence" value="ECO:0007669"/>
    <property type="project" value="TreeGrafter"/>
</dbReference>
<dbReference type="SMART" id="SM00586">
    <property type="entry name" value="ZnF_DBF"/>
    <property type="match status" value="1"/>
</dbReference>
<dbReference type="Pfam" id="PF07535">
    <property type="entry name" value="zf-DBF"/>
    <property type="match status" value="1"/>
</dbReference>
<feature type="compositionally biased region" description="Polar residues" evidence="5">
    <location>
        <begin position="289"/>
        <end position="299"/>
    </location>
</feature>
<dbReference type="PANTHER" id="PTHR15375">
    <property type="entry name" value="ACTIVATOR OF S-PHASE KINASE-RELATED"/>
    <property type="match status" value="1"/>
</dbReference>
<evidence type="ECO:0000256" key="3">
    <source>
        <dbReference type="ARBA" id="ARBA00022833"/>
    </source>
</evidence>
<dbReference type="eggNOG" id="KOG4139">
    <property type="taxonomic scope" value="Eukaryota"/>
</dbReference>
<keyword evidence="2 4" id="KW-0863">Zinc-finger</keyword>
<name>G7E3M2_MIXOS</name>
<dbReference type="GO" id="GO:0031431">
    <property type="term" value="C:Dbf4-dependent protein kinase complex"/>
    <property type="evidence" value="ECO:0007669"/>
    <property type="project" value="TreeGrafter"/>
</dbReference>
<dbReference type="HOGENOM" id="CLU_272990_0_0_1"/>
<keyword evidence="1" id="KW-0479">Metal-binding</keyword>
<dbReference type="InterPro" id="IPR051590">
    <property type="entry name" value="Replication_Regulatory_Kinase"/>
</dbReference>
<dbReference type="InterPro" id="IPR055116">
    <property type="entry name" value="DBF4_BRCT"/>
</dbReference>
<reference evidence="7 8" key="1">
    <citation type="journal article" date="2011" name="J. Gen. Appl. Microbiol.">
        <title>Draft genome sequencing of the enigmatic basidiomycete Mixia osmundae.</title>
        <authorList>
            <person name="Nishida H."/>
            <person name="Nagatsuka Y."/>
            <person name="Sugiyama J."/>
        </authorList>
    </citation>
    <scope>NUCLEOTIDE SEQUENCE [LARGE SCALE GENOMIC DNA]</scope>
    <source>
        <strain evidence="8">CBS 9802 / IAM 14324 / JCM 22182 / KY 12970</strain>
    </source>
</reference>
<dbReference type="Gene3D" id="3.40.50.10190">
    <property type="entry name" value="BRCT domain"/>
    <property type="match status" value="1"/>
</dbReference>
<sequence>MQSPQVATVRSRLVAFERAQIRLAARTDSRLTAASLTTHLTSTHAWVSSSSGRAIGKHEAAKSRIMRKPQGVVAPACELEEYETSSSQQRVTSGSSRASCSSPSHPTIVRSDESQSRSHESVPSTTLVGTAIAPAHTGSSNSLLAAPRMVRERQATEAGSISSVEASSHVNIVRADLNPAHMLASRTRSGKARAHAGSPLEPREAAEKAFSSSNSPAQSICTDGKGKKRALTPQESIELDAPERQPRETFATLNAQVSSHIAATASLGSEEAVRTSLLAPATPERDPTSTETPEQSVENTDLPVTMSNQFVPETVEEELQEQVEHTDTQDSLVTPSPTRKSIDEDLELAIINWPATPTETVPAKSENHLGKRAAQSLPTIAEPAKRPRPLSNVEDRAAPGARLSAKRKANTQARQKITVHVDQDVAVHKSQALQTAQTLQAEQDDDCAQPKLCLNTSQESSASQTRKALSTIGTSKSPVDGSEKANTPFAHWPGQADATASLPRTPPPQALKVTPQRPAPNSRTNTSKPGDKAIRDSFKAESAEWKRKYRRAFKGYVFYFEAVDPIQQVDLEDQILELDAHLDRFFSKRVTHVVTNRAIPLLPTLTKTQPWRGMSQEPVTAPKANQKTVGNLRSPLKLLKNSETASYDSRDVLVKAQEFGLKIWSLEKLSKMLFQLSHTDSPKKRNTDAALSKQSLPSLLRSEAITGRTRETAADALRPDYRYFNPRTAFVLIEDMAGEHRPIAVKEYATPLPPMSIFSKSSKQTPDWPVLYGGAEGRGAFTRNDQAAPLIKPKAQCVKAHVDVAARAVAAAGTQSINLRKSVSMTALSKRHGKMPLGDITNKCNEPCENNAVFQQASGNSVSITSNIASTTSNVRSGPHLAHGQAGYDKSIAMLDKKQYVSGARQPRLSVPTAEASQGGFKVPTLPAGPSALRRSISTDSGLQRQAVPMVQRQAQPKPGYCENCRAKYSDFDRHVVCSKHRRYALNLLNWVDLDVLIAQLKRPHHPSYLHYKIADRMRSYAEVAELDKPQYFENSEKELIRAFIAREGRFIVPGFRLQPHLCIKINGMTPANYWNMVRAQGLYIYWLYRLRALLDQDLMSPDRLAIKAMLMSDIRKVQYCFWISEQDDPTQFGGKWWETKPWPINYQAQDYNIEVPADFVRKMTRSSDEWSYLSSDEDGDF</sequence>
<dbReference type="OrthoDB" id="21380at2759"/>
<dbReference type="FunFam" id="6.10.250.3410:FF:000001">
    <property type="entry name" value="Protein DBF4 homolog A"/>
    <property type="match status" value="1"/>
</dbReference>
<keyword evidence="8" id="KW-1185">Reference proteome</keyword>
<evidence type="ECO:0000259" key="6">
    <source>
        <dbReference type="PROSITE" id="PS51265"/>
    </source>
</evidence>
<evidence type="ECO:0000256" key="1">
    <source>
        <dbReference type="ARBA" id="ARBA00022723"/>
    </source>
</evidence>
<feature type="compositionally biased region" description="Polar residues" evidence="5">
    <location>
        <begin position="456"/>
        <end position="477"/>
    </location>
</feature>
<feature type="compositionally biased region" description="Basic and acidic residues" evidence="5">
    <location>
        <begin position="110"/>
        <end position="120"/>
    </location>
</feature>
<feature type="compositionally biased region" description="Polar residues" evidence="5">
    <location>
        <begin position="210"/>
        <end position="221"/>
    </location>
</feature>
<feature type="domain" description="DBF4-type" evidence="6">
    <location>
        <begin position="955"/>
        <end position="1004"/>
    </location>
</feature>
<dbReference type="AlphaFoldDB" id="G7E3M2"/>
<feature type="compositionally biased region" description="Polar residues" evidence="5">
    <location>
        <begin position="519"/>
        <end position="528"/>
    </location>
</feature>
<accession>G7E3M2</accession>
<dbReference type="PANTHER" id="PTHR15375:SF26">
    <property type="entry name" value="PROTEIN CHIFFON"/>
    <property type="match status" value="1"/>
</dbReference>
<feature type="compositionally biased region" description="Low complexity" evidence="5">
    <location>
        <begin position="84"/>
        <end position="104"/>
    </location>
</feature>
<feature type="region of interest" description="Disordered" evidence="5">
    <location>
        <begin position="184"/>
        <end position="243"/>
    </location>
</feature>
<dbReference type="GO" id="GO:0043539">
    <property type="term" value="F:protein serine/threonine kinase activator activity"/>
    <property type="evidence" value="ECO:0007669"/>
    <property type="project" value="TreeGrafter"/>
</dbReference>
<dbReference type="InParanoid" id="G7E3M2"/>
<feature type="compositionally biased region" description="Polar residues" evidence="5">
    <location>
        <begin position="329"/>
        <end position="339"/>
    </location>
</feature>
<comment type="caution">
    <text evidence="7">The sequence shown here is derived from an EMBL/GenBank/DDBJ whole genome shotgun (WGS) entry which is preliminary data.</text>
</comment>
<evidence type="ECO:0000313" key="7">
    <source>
        <dbReference type="EMBL" id="GAA97432.1"/>
    </source>
</evidence>
<evidence type="ECO:0000256" key="2">
    <source>
        <dbReference type="ARBA" id="ARBA00022771"/>
    </source>
</evidence>
<dbReference type="Pfam" id="PF08630">
    <property type="entry name" value="Dfp1_Him1_M"/>
    <property type="match status" value="1"/>
</dbReference>
<organism evidence="7 8">
    <name type="scientific">Mixia osmundae (strain CBS 9802 / IAM 14324 / JCM 22182 / KY 12970)</name>
    <dbReference type="NCBI Taxonomy" id="764103"/>
    <lineage>
        <taxon>Eukaryota</taxon>
        <taxon>Fungi</taxon>
        <taxon>Dikarya</taxon>
        <taxon>Basidiomycota</taxon>
        <taxon>Pucciniomycotina</taxon>
        <taxon>Mixiomycetes</taxon>
        <taxon>Mixiales</taxon>
        <taxon>Mixiaceae</taxon>
        <taxon>Mixia</taxon>
    </lineage>
</organism>
<keyword evidence="3" id="KW-0862">Zinc</keyword>
<dbReference type="InterPro" id="IPR006572">
    <property type="entry name" value="Znf_DBF"/>
</dbReference>
<feature type="region of interest" description="Disordered" evidence="5">
    <location>
        <begin position="317"/>
        <end position="339"/>
    </location>
</feature>
<dbReference type="Proteomes" id="UP000009131">
    <property type="component" value="Unassembled WGS sequence"/>
</dbReference>
<dbReference type="Pfam" id="PF22437">
    <property type="entry name" value="DBF4_BRCT"/>
    <property type="match status" value="1"/>
</dbReference>
<proteinExistence type="predicted"/>
<gene>
    <name evidence="7" type="primary">Mo04111</name>
    <name evidence="7" type="ORF">E5Q_04111</name>
</gene>
<dbReference type="GO" id="GO:1901987">
    <property type="term" value="P:regulation of cell cycle phase transition"/>
    <property type="evidence" value="ECO:0007669"/>
    <property type="project" value="TreeGrafter"/>
</dbReference>
<dbReference type="PROSITE" id="PS51265">
    <property type="entry name" value="ZF_DBF4"/>
    <property type="match status" value="1"/>
</dbReference>
<dbReference type="GO" id="GO:0003676">
    <property type="term" value="F:nucleic acid binding"/>
    <property type="evidence" value="ECO:0007669"/>
    <property type="project" value="InterPro"/>
</dbReference>
<dbReference type="InterPro" id="IPR038545">
    <property type="entry name" value="Znf_DBF_sf"/>
</dbReference>
<reference evidence="7 8" key="2">
    <citation type="journal article" date="2012" name="Open Biol.">
        <title>Characteristics of nucleosomes and linker DNA regions on the genome of the basidiomycete Mixia osmundae revealed by mono- and dinucleosome mapping.</title>
        <authorList>
            <person name="Nishida H."/>
            <person name="Kondo S."/>
            <person name="Matsumoto T."/>
            <person name="Suzuki Y."/>
            <person name="Yoshikawa H."/>
            <person name="Taylor T.D."/>
            <person name="Sugiyama J."/>
        </authorList>
    </citation>
    <scope>NUCLEOTIDE SEQUENCE [LARGE SCALE GENOMIC DNA]</scope>
    <source>
        <strain evidence="8">CBS 9802 / IAM 14324 / JCM 22182 / KY 12970</strain>
    </source>
</reference>
<protein>
    <recommendedName>
        <fullName evidence="6">DBF4-type domain-containing protein</fullName>
    </recommendedName>
</protein>
<dbReference type="InterPro" id="IPR036420">
    <property type="entry name" value="BRCT_dom_sf"/>
</dbReference>
<feature type="region of interest" description="Disordered" evidence="5">
    <location>
        <begin position="904"/>
        <end position="929"/>
    </location>
</feature>
<dbReference type="InterPro" id="IPR013939">
    <property type="entry name" value="Regulatory_Dfp1/Him1"/>
</dbReference>
<evidence type="ECO:0000256" key="5">
    <source>
        <dbReference type="SAM" id="MobiDB-lite"/>
    </source>
</evidence>
<evidence type="ECO:0000313" key="8">
    <source>
        <dbReference type="Proteomes" id="UP000009131"/>
    </source>
</evidence>
<dbReference type="STRING" id="764103.G7E3M2"/>
<evidence type="ECO:0000256" key="4">
    <source>
        <dbReference type="PROSITE-ProRule" id="PRU00600"/>
    </source>
</evidence>
<feature type="region of interest" description="Disordered" evidence="5">
    <location>
        <begin position="278"/>
        <end position="302"/>
    </location>
</feature>
<dbReference type="Gene3D" id="6.10.250.3410">
    <property type="entry name" value="DBF zinc finger"/>
    <property type="match status" value="1"/>
</dbReference>
<feature type="region of interest" description="Disordered" evidence="5">
    <location>
        <begin position="81"/>
        <end position="125"/>
    </location>
</feature>
<dbReference type="EMBL" id="BABT02000119">
    <property type="protein sequence ID" value="GAA97432.1"/>
    <property type="molecule type" value="Genomic_DNA"/>
</dbReference>
<feature type="region of interest" description="Disordered" evidence="5">
    <location>
        <begin position="456"/>
        <end position="534"/>
    </location>
</feature>